<evidence type="ECO:0000313" key="10">
    <source>
        <dbReference type="Proteomes" id="UP000300879"/>
    </source>
</evidence>
<dbReference type="Pfam" id="PF00528">
    <property type="entry name" value="BPD_transp_1"/>
    <property type="match status" value="1"/>
</dbReference>
<feature type="transmembrane region" description="Helical" evidence="7">
    <location>
        <begin position="340"/>
        <end position="359"/>
    </location>
</feature>
<evidence type="ECO:0000256" key="6">
    <source>
        <dbReference type="ARBA" id="ARBA00023136"/>
    </source>
</evidence>
<dbReference type="AlphaFoldDB" id="A0A4P8XN80"/>
<keyword evidence="6 7" id="KW-0472">Membrane</keyword>
<dbReference type="Proteomes" id="UP000300879">
    <property type="component" value="Chromosome"/>
</dbReference>
<feature type="transmembrane region" description="Helical" evidence="7">
    <location>
        <begin position="178"/>
        <end position="198"/>
    </location>
</feature>
<dbReference type="InterPro" id="IPR000515">
    <property type="entry name" value="MetI-like"/>
</dbReference>
<feature type="transmembrane region" description="Helical" evidence="7">
    <location>
        <begin position="31"/>
        <end position="50"/>
    </location>
</feature>
<reference evidence="9 10" key="1">
    <citation type="submission" date="2019-05" db="EMBL/GenBank/DDBJ databases">
        <authorList>
            <person name="Chen C."/>
        </authorList>
    </citation>
    <scope>NUCLEOTIDE SEQUENCE [LARGE SCALE GENOMIC DNA]</scope>
    <source>
        <strain evidence="9 10">HB172198</strain>
    </source>
</reference>
<evidence type="ECO:0000256" key="4">
    <source>
        <dbReference type="ARBA" id="ARBA00022692"/>
    </source>
</evidence>
<dbReference type="CDD" id="cd06261">
    <property type="entry name" value="TM_PBP2"/>
    <property type="match status" value="1"/>
</dbReference>
<evidence type="ECO:0000256" key="2">
    <source>
        <dbReference type="ARBA" id="ARBA00022448"/>
    </source>
</evidence>
<protein>
    <submittedName>
        <fullName evidence="9">Binding-protein-dependent transport systems inner membrane component</fullName>
    </submittedName>
</protein>
<organism evidence="9 10">
    <name type="scientific">Paenibacillus algicola</name>
    <dbReference type="NCBI Taxonomy" id="2565926"/>
    <lineage>
        <taxon>Bacteria</taxon>
        <taxon>Bacillati</taxon>
        <taxon>Bacillota</taxon>
        <taxon>Bacilli</taxon>
        <taxon>Bacillales</taxon>
        <taxon>Paenibacillaceae</taxon>
        <taxon>Paenibacillus</taxon>
    </lineage>
</organism>
<evidence type="ECO:0000256" key="5">
    <source>
        <dbReference type="ARBA" id="ARBA00022989"/>
    </source>
</evidence>
<dbReference type="EMBL" id="CP040396">
    <property type="protein sequence ID" value="QCT01769.1"/>
    <property type="molecule type" value="Genomic_DNA"/>
</dbReference>
<keyword evidence="3" id="KW-1003">Cell membrane</keyword>
<feature type="transmembrane region" description="Helical" evidence="7">
    <location>
        <begin position="147"/>
        <end position="166"/>
    </location>
</feature>
<dbReference type="OrthoDB" id="24153at2"/>
<comment type="subcellular location">
    <subcellularLocation>
        <location evidence="1 7">Cell membrane</location>
        <topology evidence="1 7">Multi-pass membrane protein</topology>
    </subcellularLocation>
</comment>
<proteinExistence type="inferred from homology"/>
<dbReference type="RefSeq" id="WP_138224842.1">
    <property type="nucleotide sequence ID" value="NZ_CP040396.1"/>
</dbReference>
<dbReference type="SUPFAM" id="SSF161098">
    <property type="entry name" value="MetI-like"/>
    <property type="match status" value="1"/>
</dbReference>
<keyword evidence="5 7" id="KW-1133">Transmembrane helix</keyword>
<dbReference type="KEGG" id="palo:E6C60_1051"/>
<dbReference type="GO" id="GO:0005886">
    <property type="term" value="C:plasma membrane"/>
    <property type="evidence" value="ECO:0007669"/>
    <property type="project" value="UniProtKB-SubCell"/>
</dbReference>
<feature type="transmembrane region" description="Helical" evidence="7">
    <location>
        <begin position="266"/>
        <end position="289"/>
    </location>
</feature>
<comment type="similarity">
    <text evidence="7">Belongs to the binding-protein-dependent transport system permease family.</text>
</comment>
<dbReference type="Gene3D" id="1.10.3720.10">
    <property type="entry name" value="MetI-like"/>
    <property type="match status" value="1"/>
</dbReference>
<dbReference type="InterPro" id="IPR035906">
    <property type="entry name" value="MetI-like_sf"/>
</dbReference>
<dbReference type="Pfam" id="PF19300">
    <property type="entry name" value="BPD_transp_1_N"/>
    <property type="match status" value="1"/>
</dbReference>
<feature type="transmembrane region" description="Helical" evidence="7">
    <location>
        <begin position="448"/>
        <end position="469"/>
    </location>
</feature>
<evidence type="ECO:0000313" key="9">
    <source>
        <dbReference type="EMBL" id="QCT01769.1"/>
    </source>
</evidence>
<name>A0A4P8XN80_9BACL</name>
<gene>
    <name evidence="9" type="ORF">E6C60_1051</name>
</gene>
<dbReference type="GO" id="GO:0055085">
    <property type="term" value="P:transmembrane transport"/>
    <property type="evidence" value="ECO:0007669"/>
    <property type="project" value="InterPro"/>
</dbReference>
<evidence type="ECO:0000256" key="1">
    <source>
        <dbReference type="ARBA" id="ARBA00004651"/>
    </source>
</evidence>
<feature type="transmembrane region" description="Helical" evidence="7">
    <location>
        <begin position="397"/>
        <end position="418"/>
    </location>
</feature>
<dbReference type="PANTHER" id="PTHR30465">
    <property type="entry name" value="INNER MEMBRANE ABC TRANSPORTER"/>
    <property type="match status" value="1"/>
</dbReference>
<dbReference type="PROSITE" id="PS50928">
    <property type="entry name" value="ABC_TM1"/>
    <property type="match status" value="1"/>
</dbReference>
<keyword evidence="2 7" id="KW-0813">Transport</keyword>
<accession>A0A4P8XN80</accession>
<sequence>MDVKEAAGFSRTINHITSTYRKILLNPSYKYLFLLLGAPVHLVVFFVYMIQRNHDAYTAVVNRLRNEWLSSGYHLKLQEEIQDQLRRKAEFFQQQLSSEKLKRETERLAEQKFQEQLHDEAIKEMQLNGQSRLTFADTFESLIRRSAFFAISWIPGLLMYLMIILYSYPLLKFISERLVMTWFVILGVSVLVFSILYMSPMNPAANILGVTATQEQIEAFNRLHGLDQSYWAQLWNTLKGIFTFDLGKSFSGNEQVTDSIARKFPITLTLTVISLLIAMIIAIPIGIISATRKNSFWDYSFMFIALLGLSIPNFWQGLIFILGFSINLKWLPATYSPGNWLSMIMPVIVLGTALTASVARMTRSSTLEVIHEDYILTAKAKGISSRQVLRRHAVRNALIPIVTVIGLQFGAMLGGAAVTEKVFNISGIGGYIVDKQFIPDIPAVMGGVVYTAITISIVNVMIDMMYAFLDPRIRSRMKQY</sequence>
<feature type="transmembrane region" description="Helical" evidence="7">
    <location>
        <begin position="301"/>
        <end position="328"/>
    </location>
</feature>
<feature type="domain" description="ABC transmembrane type-1" evidence="8">
    <location>
        <begin position="264"/>
        <end position="466"/>
    </location>
</feature>
<keyword evidence="4 7" id="KW-0812">Transmembrane</keyword>
<keyword evidence="10" id="KW-1185">Reference proteome</keyword>
<dbReference type="InterPro" id="IPR045621">
    <property type="entry name" value="BPD_transp_1_N"/>
</dbReference>
<evidence type="ECO:0000256" key="7">
    <source>
        <dbReference type="RuleBase" id="RU363032"/>
    </source>
</evidence>
<dbReference type="PANTHER" id="PTHR30465:SF0">
    <property type="entry name" value="OLIGOPEPTIDE TRANSPORT SYSTEM PERMEASE PROTEIN APPB"/>
    <property type="match status" value="1"/>
</dbReference>
<evidence type="ECO:0000259" key="8">
    <source>
        <dbReference type="PROSITE" id="PS50928"/>
    </source>
</evidence>
<evidence type="ECO:0000256" key="3">
    <source>
        <dbReference type="ARBA" id="ARBA00022475"/>
    </source>
</evidence>